<dbReference type="PANTHER" id="PTHR43639:SF1">
    <property type="entry name" value="SHORT-CHAIN DEHYDROGENASE_REDUCTASE FAMILY PROTEIN"/>
    <property type="match status" value="1"/>
</dbReference>
<keyword evidence="2" id="KW-0560">Oxidoreductase</keyword>
<reference evidence="4" key="1">
    <citation type="submission" date="2020-07" db="EMBL/GenBank/DDBJ databases">
        <title>The High-quality genome of the commercially important snow crab, Chionoecetes opilio.</title>
        <authorList>
            <person name="Jeong J.-H."/>
            <person name="Ryu S."/>
        </authorList>
    </citation>
    <scope>NUCLEOTIDE SEQUENCE</scope>
    <source>
        <strain evidence="4">MADBK_172401_WGS</strain>
        <tissue evidence="4">Digestive gland</tissue>
    </source>
</reference>
<evidence type="ECO:0000256" key="1">
    <source>
        <dbReference type="ARBA" id="ARBA00006484"/>
    </source>
</evidence>
<dbReference type="AlphaFoldDB" id="A0A8J5CLY9"/>
<dbReference type="SUPFAM" id="SSF51735">
    <property type="entry name" value="NAD(P)-binding Rossmann-fold domains"/>
    <property type="match status" value="2"/>
</dbReference>
<dbReference type="Pfam" id="PF00106">
    <property type="entry name" value="adh_short"/>
    <property type="match status" value="1"/>
</dbReference>
<gene>
    <name evidence="4" type="primary">PTR1</name>
    <name evidence="4" type="ORF">GWK47_012429</name>
</gene>
<proteinExistence type="inferred from homology"/>
<protein>
    <submittedName>
        <fullName evidence="4">Pteridine reductase 1</fullName>
    </submittedName>
</protein>
<evidence type="ECO:0000256" key="3">
    <source>
        <dbReference type="RuleBase" id="RU000363"/>
    </source>
</evidence>
<evidence type="ECO:0000313" key="5">
    <source>
        <dbReference type="Proteomes" id="UP000770661"/>
    </source>
</evidence>
<name>A0A8J5CLY9_CHIOP</name>
<dbReference type="PANTHER" id="PTHR43639">
    <property type="entry name" value="OXIDOREDUCTASE, SHORT-CHAIN DEHYDROGENASE/REDUCTASE FAMILY (AFU_ORTHOLOGUE AFUA_5G02870)"/>
    <property type="match status" value="1"/>
</dbReference>
<dbReference type="Pfam" id="PF13561">
    <property type="entry name" value="adh_short_C2"/>
    <property type="match status" value="1"/>
</dbReference>
<dbReference type="OrthoDB" id="5956217at2759"/>
<dbReference type="Proteomes" id="UP000770661">
    <property type="component" value="Unassembled WGS sequence"/>
</dbReference>
<comment type="caution">
    <text evidence="4">The sequence shown here is derived from an EMBL/GenBank/DDBJ whole genome shotgun (WGS) entry which is preliminary data.</text>
</comment>
<dbReference type="Gene3D" id="3.40.50.720">
    <property type="entry name" value="NAD(P)-binding Rossmann-like Domain"/>
    <property type="match status" value="2"/>
</dbReference>
<keyword evidence="5" id="KW-1185">Reference proteome</keyword>
<dbReference type="InterPro" id="IPR002347">
    <property type="entry name" value="SDR_fam"/>
</dbReference>
<evidence type="ECO:0000256" key="2">
    <source>
        <dbReference type="ARBA" id="ARBA00023002"/>
    </source>
</evidence>
<dbReference type="InterPro" id="IPR036291">
    <property type="entry name" value="NAD(P)-bd_dom_sf"/>
</dbReference>
<dbReference type="EMBL" id="JACEEZ010019893">
    <property type="protein sequence ID" value="KAG0715230.1"/>
    <property type="molecule type" value="Genomic_DNA"/>
</dbReference>
<dbReference type="GO" id="GO:0016491">
    <property type="term" value="F:oxidoreductase activity"/>
    <property type="evidence" value="ECO:0007669"/>
    <property type="project" value="UniProtKB-KW"/>
</dbReference>
<accession>A0A8J5CLY9</accession>
<dbReference type="PRINTS" id="PR00080">
    <property type="entry name" value="SDRFAMILY"/>
</dbReference>
<organism evidence="4 5">
    <name type="scientific">Chionoecetes opilio</name>
    <name type="common">Atlantic snow crab</name>
    <name type="synonym">Cancer opilio</name>
    <dbReference type="NCBI Taxonomy" id="41210"/>
    <lineage>
        <taxon>Eukaryota</taxon>
        <taxon>Metazoa</taxon>
        <taxon>Ecdysozoa</taxon>
        <taxon>Arthropoda</taxon>
        <taxon>Crustacea</taxon>
        <taxon>Multicrustacea</taxon>
        <taxon>Malacostraca</taxon>
        <taxon>Eumalacostraca</taxon>
        <taxon>Eucarida</taxon>
        <taxon>Decapoda</taxon>
        <taxon>Pleocyemata</taxon>
        <taxon>Brachyura</taxon>
        <taxon>Eubrachyura</taxon>
        <taxon>Majoidea</taxon>
        <taxon>Majidae</taxon>
        <taxon>Chionoecetes</taxon>
    </lineage>
</organism>
<sequence length="427" mass="45958">MASRSPQECNDVLAWTAGCVALVTGAGIRLGKAIAASLHTSGYKVAVHYNGSKDEAIAFTAELNSAFAVHADLSTSIVETSRRLVAAVVDKWGRLDLLVNSAAIYYATPIADTTEEQWDNLMNLNTKAPYFVTQVLLSSLVTQVLLSSLMNLNKAPYFVIQVLLSSHVTQVLLSSLVTQVLLSSLMNLNKAPYFVIQVLLSSHVTQVLLSSLVTRVLLSSLVTQVLLRSHVTQVLLSSLVTRVLLRSLVTQVLLSSLVTQVLLRSHVTQVLLSSLVTRVLLRTLVTQVLLSSLVTRVLLRSLVTQAAAPHLKETRGSVVNVADILGERPNAPFNVYCISKATMIMITKSLALELAPDVRVNYVNPGASIFPDDYDEKLKQIWKSRTPLGRAGSGKEVGDSVLFLASPSASFMTGAAVTPSGGRSIAL</sequence>
<comment type="similarity">
    <text evidence="1 3">Belongs to the short-chain dehydrogenases/reductases (SDR) family.</text>
</comment>
<dbReference type="PRINTS" id="PR00081">
    <property type="entry name" value="GDHRDH"/>
</dbReference>
<evidence type="ECO:0000313" key="4">
    <source>
        <dbReference type="EMBL" id="KAG0715230.1"/>
    </source>
</evidence>